<evidence type="ECO:0000313" key="5">
    <source>
        <dbReference type="Proteomes" id="UP000239539"/>
    </source>
</evidence>
<name>A0ABX5CN96_9ALTE</name>
<evidence type="ECO:0000313" key="4">
    <source>
        <dbReference type="EMBL" id="PRO69038.1"/>
    </source>
</evidence>
<comment type="caution">
    <text evidence="4">The sequence shown here is derived from an EMBL/GenBank/DDBJ whole genome shotgun (WGS) entry which is preliminary data.</text>
</comment>
<proteinExistence type="predicted"/>
<protein>
    <recommendedName>
        <fullName evidence="3">Sialate O-acetylesterase domain-containing protein</fullName>
    </recommendedName>
</protein>
<keyword evidence="1" id="KW-0378">Hydrolase</keyword>
<dbReference type="PANTHER" id="PTHR31988">
    <property type="entry name" value="ESTERASE, PUTATIVE (DUF303)-RELATED"/>
    <property type="match status" value="1"/>
</dbReference>
<keyword evidence="5" id="KW-1185">Reference proteome</keyword>
<evidence type="ECO:0000256" key="1">
    <source>
        <dbReference type="ARBA" id="ARBA00022801"/>
    </source>
</evidence>
<keyword evidence="2" id="KW-0732">Signal</keyword>
<dbReference type="PANTHER" id="PTHR31988:SF19">
    <property type="entry name" value="9-O-ACETYL-N-ACETYLNEURAMINIC ACID DEACETYLASE-RELATED"/>
    <property type="match status" value="1"/>
</dbReference>
<reference evidence="5" key="1">
    <citation type="journal article" date="2020" name="Int. J. Syst. Evol. Microbiol.">
        <title>Alteromonas alba sp. nov., a marine bacterium isolated from the seawater of the West Pacific Ocean.</title>
        <authorList>
            <person name="Sun C."/>
            <person name="Wu Y.-H."/>
            <person name="Xamxidin M."/>
            <person name="Cheng H."/>
            <person name="Xu X.-W."/>
        </authorList>
    </citation>
    <scope>NUCLEOTIDE SEQUENCE [LARGE SCALE GENOMIC DNA]</scope>
    <source>
        <strain evidence="5">9a2</strain>
    </source>
</reference>
<feature type="domain" description="Sialate O-acetylesterase" evidence="3">
    <location>
        <begin position="30"/>
        <end position="295"/>
    </location>
</feature>
<dbReference type="InterPro" id="IPR036514">
    <property type="entry name" value="SGNH_hydro_sf"/>
</dbReference>
<dbReference type="InterPro" id="IPR005181">
    <property type="entry name" value="SASA"/>
</dbReference>
<evidence type="ECO:0000256" key="2">
    <source>
        <dbReference type="SAM" id="SignalP"/>
    </source>
</evidence>
<dbReference type="Gene3D" id="3.40.50.1110">
    <property type="entry name" value="SGNH hydrolase"/>
    <property type="match status" value="1"/>
</dbReference>
<dbReference type="SUPFAM" id="SSF52266">
    <property type="entry name" value="SGNH hydrolase"/>
    <property type="match status" value="1"/>
</dbReference>
<gene>
    <name evidence="4" type="ORF">C6Y39_10810</name>
</gene>
<feature type="signal peptide" evidence="2">
    <location>
        <begin position="1"/>
        <end position="24"/>
    </location>
</feature>
<dbReference type="PROSITE" id="PS51257">
    <property type="entry name" value="PROKAR_LIPOPROTEIN"/>
    <property type="match status" value="1"/>
</dbReference>
<dbReference type="InterPro" id="IPR052940">
    <property type="entry name" value="Carb_Esterase_6"/>
</dbReference>
<dbReference type="EMBL" id="PVNO01000025">
    <property type="protein sequence ID" value="PRO69038.1"/>
    <property type="molecule type" value="Genomic_DNA"/>
</dbReference>
<evidence type="ECO:0000259" key="3">
    <source>
        <dbReference type="Pfam" id="PF03629"/>
    </source>
</evidence>
<feature type="chain" id="PRO_5047033944" description="Sialate O-acetylesterase domain-containing protein" evidence="2">
    <location>
        <begin position="25"/>
        <end position="307"/>
    </location>
</feature>
<dbReference type="Pfam" id="PF03629">
    <property type="entry name" value="SASA"/>
    <property type="match status" value="1"/>
</dbReference>
<dbReference type="Proteomes" id="UP000239539">
    <property type="component" value="Unassembled WGS sequence"/>
</dbReference>
<organism evidence="4 5">
    <name type="scientific">Alteromonas gracilis</name>
    <dbReference type="NCBI Taxonomy" id="1479524"/>
    <lineage>
        <taxon>Bacteria</taxon>
        <taxon>Pseudomonadati</taxon>
        <taxon>Pseudomonadota</taxon>
        <taxon>Gammaproteobacteria</taxon>
        <taxon>Alteromonadales</taxon>
        <taxon>Alteromonadaceae</taxon>
        <taxon>Alteromonas/Salinimonas group</taxon>
        <taxon>Alteromonas</taxon>
    </lineage>
</organism>
<sequence length="307" mass="34027">MKMFLMKKTALACFASLLSCSTMADEYLTFFMAGQSNMDGYGYVSELPSDLVKEQDVMIFHGNGVFDNQDNGGVGKWGKLKPGHGTGFKSDGKSNTLSKRFGAELTFANAIQQQYPNKKIAIIKYAVGGTGLALNTGYSNWYPNFTEGSGLNQYDFALETIKNAYAVSDINGDGKSDTLKPMGIIWMQGEADAHASEASANAYLTNLTTMMNLFRAALREDDLPVVIGKITDSEMGEEDIMPYIHRVHLAQQLFVESDNCATYMSNSDTYTYGDDPWHYTSKSFIQMGKDFALSYKQIAQTCRTFKR</sequence>
<accession>A0ABX5CN96</accession>